<keyword evidence="7 12" id="KW-0030">Aminoacyl-tRNA synthetase</keyword>
<keyword evidence="13" id="KW-1185">Reference proteome</keyword>
<evidence type="ECO:0000256" key="7">
    <source>
        <dbReference type="ARBA" id="ARBA00023146"/>
    </source>
</evidence>
<dbReference type="Gene3D" id="3.30.110.30">
    <property type="entry name" value="C-terminal domain of ProRS"/>
    <property type="match status" value="1"/>
</dbReference>
<dbReference type="GO" id="GO:0005524">
    <property type="term" value="F:ATP binding"/>
    <property type="evidence" value="ECO:0007669"/>
    <property type="project" value="UniProtKB-KW"/>
</dbReference>
<evidence type="ECO:0000256" key="8">
    <source>
        <dbReference type="ARBA" id="ARBA00029731"/>
    </source>
</evidence>
<comment type="similarity">
    <text evidence="1">Belongs to the class-II aminoacyl-tRNA synthetase family.</text>
</comment>
<dbReference type="FunFam" id="3.30.110.30:FF:000001">
    <property type="entry name" value="Bifunctional glutamate/proline--tRNA ligase"/>
    <property type="match status" value="1"/>
</dbReference>
<dbReference type="InterPro" id="IPR016061">
    <property type="entry name" value="Pro-tRNA_ligase_II_C"/>
</dbReference>
<evidence type="ECO:0000256" key="2">
    <source>
        <dbReference type="ARBA" id="ARBA00012831"/>
    </source>
</evidence>
<dbReference type="GO" id="GO:0004827">
    <property type="term" value="F:proline-tRNA ligase activity"/>
    <property type="evidence" value="ECO:0007669"/>
    <property type="project" value="UniProtKB-EC"/>
</dbReference>
<dbReference type="NCBIfam" id="TIGR00408">
    <property type="entry name" value="proS_fam_I"/>
    <property type="match status" value="1"/>
</dbReference>
<dbReference type="InterPro" id="IPR045864">
    <property type="entry name" value="aa-tRNA-synth_II/BPL/LPL"/>
</dbReference>
<gene>
    <name evidence="12" type="ORF">EI97DRAFT_431238</name>
</gene>
<evidence type="ECO:0000259" key="11">
    <source>
        <dbReference type="PROSITE" id="PS50862"/>
    </source>
</evidence>
<dbReference type="EMBL" id="ML986487">
    <property type="protein sequence ID" value="KAF2279020.1"/>
    <property type="molecule type" value="Genomic_DNA"/>
</dbReference>
<evidence type="ECO:0000313" key="13">
    <source>
        <dbReference type="Proteomes" id="UP000800097"/>
    </source>
</evidence>
<evidence type="ECO:0000256" key="4">
    <source>
        <dbReference type="ARBA" id="ARBA00022741"/>
    </source>
</evidence>
<feature type="domain" description="Aminoacyl-transfer RNA synthetases class-II family profile" evidence="11">
    <location>
        <begin position="86"/>
        <end position="330"/>
    </location>
</feature>
<dbReference type="AlphaFoldDB" id="A0A6A6JQU9"/>
<dbReference type="InterPro" id="IPR036621">
    <property type="entry name" value="Anticodon-bd_dom_sf"/>
</dbReference>
<dbReference type="SUPFAM" id="SSF64586">
    <property type="entry name" value="C-terminal domain of ProRS"/>
    <property type="match status" value="1"/>
</dbReference>
<feature type="region of interest" description="Disordered" evidence="10">
    <location>
        <begin position="1"/>
        <end position="37"/>
    </location>
</feature>
<keyword evidence="4" id="KW-0547">Nucleotide-binding</keyword>
<evidence type="ECO:0000256" key="5">
    <source>
        <dbReference type="ARBA" id="ARBA00022840"/>
    </source>
</evidence>
<dbReference type="GO" id="GO:0017101">
    <property type="term" value="C:aminoacyl-tRNA synthetase multienzyme complex"/>
    <property type="evidence" value="ECO:0007669"/>
    <property type="project" value="TreeGrafter"/>
</dbReference>
<dbReference type="SUPFAM" id="SSF55681">
    <property type="entry name" value="Class II aaRS and biotin synthetases"/>
    <property type="match status" value="1"/>
</dbReference>
<sequence>MADVDGKMKDLSISETGKKKDAQPKKAPKKPQQQKKKIEGAALIGIDVAKEDDLAEWYQQVITKGEMISFSDISGCYILEPNSYAIWDAIREWFDKKIKTIGTRNAYFPLFISKSNLEREKEHIEGFAAEVAWVTQGGSTKLEVPLAVRPTSETAMYPHFKKKIQSHRDLPLKLNQWNNVVRWEFKHPMPFIRSREFLWQEGHTAHLTKEEAGAEVRQVLDWYSDVYQELLAVPVVKGVKTENEKFPGADYTTTIEGFIPATGRGIQAATSHCLGQHFSKMFDITVEDPSVKESGKSEKIYVWQNSWGLTTRSIGVMILTHGDNRGLVIPPRVAEKQVVLIPVGITAKTTPEAKENLYKSLREIAGDLASVGLRVELDLREGYSPGWKFNDWELKGVPLRIEYGPKDAEKGQVTTSRRDINDKDAARGEVRIHDLKTAIPELLERIQADMFAKADKAYREHRVQITNWDDFVPTLNGKNVLLVPHCHGGKCEDEIKEKSARTAIGDDTTEDAKAPAMGAKSLCIPYEQPEGIKEGETKCINPTCEAPAKSWVMFGRSY</sequence>
<accession>A0A6A6JQU9</accession>
<dbReference type="PROSITE" id="PS50862">
    <property type="entry name" value="AA_TRNA_LIGASE_II"/>
    <property type="match status" value="1"/>
</dbReference>
<evidence type="ECO:0000256" key="9">
    <source>
        <dbReference type="ARBA" id="ARBA00047671"/>
    </source>
</evidence>
<dbReference type="GeneID" id="54551061"/>
<dbReference type="EC" id="6.1.1.15" evidence="2"/>
<organism evidence="12 13">
    <name type="scientific">Westerdykella ornata</name>
    <dbReference type="NCBI Taxonomy" id="318751"/>
    <lineage>
        <taxon>Eukaryota</taxon>
        <taxon>Fungi</taxon>
        <taxon>Dikarya</taxon>
        <taxon>Ascomycota</taxon>
        <taxon>Pezizomycotina</taxon>
        <taxon>Dothideomycetes</taxon>
        <taxon>Pleosporomycetidae</taxon>
        <taxon>Pleosporales</taxon>
        <taxon>Sporormiaceae</taxon>
        <taxon>Westerdykella</taxon>
    </lineage>
</organism>
<evidence type="ECO:0000313" key="12">
    <source>
        <dbReference type="EMBL" id="KAF2279020.1"/>
    </source>
</evidence>
<comment type="catalytic activity">
    <reaction evidence="9">
        <text>tRNA(Pro) + L-proline + ATP = L-prolyl-tRNA(Pro) + AMP + diphosphate</text>
        <dbReference type="Rhea" id="RHEA:14305"/>
        <dbReference type="Rhea" id="RHEA-COMP:9700"/>
        <dbReference type="Rhea" id="RHEA-COMP:9702"/>
        <dbReference type="ChEBI" id="CHEBI:30616"/>
        <dbReference type="ChEBI" id="CHEBI:33019"/>
        <dbReference type="ChEBI" id="CHEBI:60039"/>
        <dbReference type="ChEBI" id="CHEBI:78442"/>
        <dbReference type="ChEBI" id="CHEBI:78532"/>
        <dbReference type="ChEBI" id="CHEBI:456215"/>
        <dbReference type="EC" id="6.1.1.15"/>
    </reaction>
</comment>
<dbReference type="PRINTS" id="PR01046">
    <property type="entry name" value="TRNASYNTHPRO"/>
</dbReference>
<dbReference type="Pfam" id="PF03129">
    <property type="entry name" value="HGTP_anticodon"/>
    <property type="match status" value="1"/>
</dbReference>
<dbReference type="InterPro" id="IPR002314">
    <property type="entry name" value="aa-tRNA-synt_IIb"/>
</dbReference>
<evidence type="ECO:0000256" key="10">
    <source>
        <dbReference type="SAM" id="MobiDB-lite"/>
    </source>
</evidence>
<dbReference type="InterPro" id="IPR017449">
    <property type="entry name" value="Pro-tRNA_synth_II"/>
</dbReference>
<dbReference type="GO" id="GO:0005737">
    <property type="term" value="C:cytoplasm"/>
    <property type="evidence" value="ECO:0007669"/>
    <property type="project" value="InterPro"/>
</dbReference>
<keyword evidence="3" id="KW-0436">Ligase</keyword>
<feature type="compositionally biased region" description="Basic residues" evidence="10">
    <location>
        <begin position="26"/>
        <end position="35"/>
    </location>
</feature>
<dbReference type="FunFam" id="3.30.930.10:FF:000007">
    <property type="entry name" value="Bifunctional glutamate/proline--tRNA ligase"/>
    <property type="match status" value="1"/>
</dbReference>
<dbReference type="Gene3D" id="3.40.50.800">
    <property type="entry name" value="Anticodon-binding domain"/>
    <property type="match status" value="1"/>
</dbReference>
<evidence type="ECO:0000256" key="6">
    <source>
        <dbReference type="ARBA" id="ARBA00022917"/>
    </source>
</evidence>
<dbReference type="CDD" id="cd00778">
    <property type="entry name" value="ProRS_core_arch_euk"/>
    <property type="match status" value="1"/>
</dbReference>
<dbReference type="InterPro" id="IPR006195">
    <property type="entry name" value="aa-tRNA-synth_II"/>
</dbReference>
<feature type="compositionally biased region" description="Basic and acidic residues" evidence="10">
    <location>
        <begin position="1"/>
        <end position="24"/>
    </location>
</feature>
<dbReference type="Pfam" id="PF09180">
    <property type="entry name" value="ProRS-C_1"/>
    <property type="match status" value="1"/>
</dbReference>
<reference evidence="12" key="1">
    <citation type="journal article" date="2020" name="Stud. Mycol.">
        <title>101 Dothideomycetes genomes: a test case for predicting lifestyles and emergence of pathogens.</title>
        <authorList>
            <person name="Haridas S."/>
            <person name="Albert R."/>
            <person name="Binder M."/>
            <person name="Bloem J."/>
            <person name="Labutti K."/>
            <person name="Salamov A."/>
            <person name="Andreopoulos B."/>
            <person name="Baker S."/>
            <person name="Barry K."/>
            <person name="Bills G."/>
            <person name="Bluhm B."/>
            <person name="Cannon C."/>
            <person name="Castanera R."/>
            <person name="Culley D."/>
            <person name="Daum C."/>
            <person name="Ezra D."/>
            <person name="Gonzalez J."/>
            <person name="Henrissat B."/>
            <person name="Kuo A."/>
            <person name="Liang C."/>
            <person name="Lipzen A."/>
            <person name="Lutzoni F."/>
            <person name="Magnuson J."/>
            <person name="Mondo S."/>
            <person name="Nolan M."/>
            <person name="Ohm R."/>
            <person name="Pangilinan J."/>
            <person name="Park H.-J."/>
            <person name="Ramirez L."/>
            <person name="Alfaro M."/>
            <person name="Sun H."/>
            <person name="Tritt A."/>
            <person name="Yoshinaga Y."/>
            <person name="Zwiers L.-H."/>
            <person name="Turgeon B."/>
            <person name="Goodwin S."/>
            <person name="Spatafora J."/>
            <person name="Crous P."/>
            <person name="Grigoriev I."/>
        </authorList>
    </citation>
    <scope>NUCLEOTIDE SEQUENCE</scope>
    <source>
        <strain evidence="12">CBS 379.55</strain>
    </source>
</reference>
<dbReference type="SUPFAM" id="SSF52954">
    <property type="entry name" value="Class II aaRS ABD-related"/>
    <property type="match status" value="1"/>
</dbReference>
<dbReference type="CDD" id="cd00862">
    <property type="entry name" value="ProRS_anticodon_zinc"/>
    <property type="match status" value="1"/>
</dbReference>
<dbReference type="InterPro" id="IPR004499">
    <property type="entry name" value="Pro-tRNA-ligase_IIa_arc-type"/>
</dbReference>
<dbReference type="FunFam" id="3.40.50.800:FF:000005">
    <property type="entry name" value="bifunctional glutamate/proline--tRNA ligase"/>
    <property type="match status" value="1"/>
</dbReference>
<dbReference type="PANTHER" id="PTHR43382">
    <property type="entry name" value="PROLYL-TRNA SYNTHETASE"/>
    <property type="match status" value="1"/>
</dbReference>
<dbReference type="Proteomes" id="UP000800097">
    <property type="component" value="Unassembled WGS sequence"/>
</dbReference>
<keyword evidence="6" id="KW-0648">Protein biosynthesis</keyword>
<dbReference type="SMART" id="SM00946">
    <property type="entry name" value="ProRS-C_1"/>
    <property type="match status" value="1"/>
</dbReference>
<dbReference type="GO" id="GO:0006433">
    <property type="term" value="P:prolyl-tRNA aminoacylation"/>
    <property type="evidence" value="ECO:0007669"/>
    <property type="project" value="InterPro"/>
</dbReference>
<dbReference type="OrthoDB" id="1350766at2759"/>
<dbReference type="InterPro" id="IPR004154">
    <property type="entry name" value="Anticodon-bd"/>
</dbReference>
<dbReference type="InterPro" id="IPR033721">
    <property type="entry name" value="ProRS_core_arch_euk"/>
</dbReference>
<evidence type="ECO:0000256" key="3">
    <source>
        <dbReference type="ARBA" id="ARBA00022598"/>
    </source>
</evidence>
<protein>
    <recommendedName>
        <fullName evidence="2">proline--tRNA ligase</fullName>
        <ecNumber evidence="2">6.1.1.15</ecNumber>
    </recommendedName>
    <alternativeName>
        <fullName evidence="8">Prolyl-tRNA synthetase</fullName>
    </alternativeName>
</protein>
<evidence type="ECO:0000256" key="1">
    <source>
        <dbReference type="ARBA" id="ARBA00008226"/>
    </source>
</evidence>
<dbReference type="RefSeq" id="XP_033656559.1">
    <property type="nucleotide sequence ID" value="XM_033797886.1"/>
</dbReference>
<proteinExistence type="inferred from homology"/>
<dbReference type="Gene3D" id="3.30.930.10">
    <property type="entry name" value="Bira Bifunctional Protein, Domain 2"/>
    <property type="match status" value="1"/>
</dbReference>
<dbReference type="Pfam" id="PF00587">
    <property type="entry name" value="tRNA-synt_2b"/>
    <property type="match status" value="1"/>
</dbReference>
<dbReference type="PANTHER" id="PTHR43382:SF2">
    <property type="entry name" value="BIFUNCTIONAL GLUTAMATE_PROLINE--TRNA LIGASE"/>
    <property type="match status" value="1"/>
</dbReference>
<dbReference type="HAMAP" id="MF_01571">
    <property type="entry name" value="Pro_tRNA_synth_type3"/>
    <property type="match status" value="1"/>
</dbReference>
<dbReference type="InterPro" id="IPR002316">
    <property type="entry name" value="Pro-tRNA-ligase_IIa"/>
</dbReference>
<name>A0A6A6JQU9_WESOR</name>
<keyword evidence="5" id="KW-0067">ATP-binding</keyword>